<keyword evidence="3" id="KW-1185">Reference proteome</keyword>
<dbReference type="OrthoDB" id="9925839at2"/>
<evidence type="ECO:0000313" key="2">
    <source>
        <dbReference type="EMBL" id="SDB49963.1"/>
    </source>
</evidence>
<evidence type="ECO:0000313" key="3">
    <source>
        <dbReference type="Proteomes" id="UP000198771"/>
    </source>
</evidence>
<gene>
    <name evidence="2" type="ORF">SAMN05660653_02461</name>
</gene>
<dbReference type="Proteomes" id="UP000198771">
    <property type="component" value="Unassembled WGS sequence"/>
</dbReference>
<sequence length="136" mass="13962">MKSTIAMCMAVWLWLANPALAGATTTGEEFLQGTGTACLVGGAVMGVAALSVGPTVVGALTGGTMVMPASVTTTGATLLGCSAGAAAAITYYSINWAYETFFRASEFPLLYPPLARDLNIIMDMDEGIITQAAEEK</sequence>
<feature type="signal peptide" evidence="1">
    <location>
        <begin position="1"/>
        <end position="21"/>
    </location>
</feature>
<proteinExistence type="predicted"/>
<dbReference type="AlphaFoldDB" id="A0A1G6DXT3"/>
<protein>
    <submittedName>
        <fullName evidence="2">Uncharacterized protein</fullName>
    </submittedName>
</protein>
<feature type="chain" id="PRO_5011506088" evidence="1">
    <location>
        <begin position="22"/>
        <end position="136"/>
    </location>
</feature>
<name>A0A1G6DXT3_9BACT</name>
<evidence type="ECO:0000256" key="1">
    <source>
        <dbReference type="SAM" id="SignalP"/>
    </source>
</evidence>
<dbReference type="RefSeq" id="WP_092122160.1">
    <property type="nucleotide sequence ID" value="NZ_FMXO01000014.1"/>
</dbReference>
<keyword evidence="1" id="KW-0732">Signal</keyword>
<organism evidence="2 3">
    <name type="scientific">Desulfonatronum thiosulfatophilum</name>
    <dbReference type="NCBI Taxonomy" id="617002"/>
    <lineage>
        <taxon>Bacteria</taxon>
        <taxon>Pseudomonadati</taxon>
        <taxon>Thermodesulfobacteriota</taxon>
        <taxon>Desulfovibrionia</taxon>
        <taxon>Desulfovibrionales</taxon>
        <taxon>Desulfonatronaceae</taxon>
        <taxon>Desulfonatronum</taxon>
    </lineage>
</organism>
<reference evidence="2 3" key="1">
    <citation type="submission" date="2016-10" db="EMBL/GenBank/DDBJ databases">
        <authorList>
            <person name="de Groot N.N."/>
        </authorList>
    </citation>
    <scope>NUCLEOTIDE SEQUENCE [LARGE SCALE GENOMIC DNA]</scope>
    <source>
        <strain evidence="2 3">ASO4-2</strain>
    </source>
</reference>
<dbReference type="EMBL" id="FMXO01000014">
    <property type="protein sequence ID" value="SDB49963.1"/>
    <property type="molecule type" value="Genomic_DNA"/>
</dbReference>
<accession>A0A1G6DXT3</accession>
<dbReference type="STRING" id="617002.SAMN05660653_02461"/>